<feature type="signal peptide" evidence="1">
    <location>
        <begin position="1"/>
        <end position="24"/>
    </location>
</feature>
<gene>
    <name evidence="3" type="ORF">QE417_003404</name>
</gene>
<organism evidence="3 4">
    <name type="scientific">Mucilaginibacter terrae</name>
    <dbReference type="NCBI Taxonomy" id="1955052"/>
    <lineage>
        <taxon>Bacteria</taxon>
        <taxon>Pseudomonadati</taxon>
        <taxon>Bacteroidota</taxon>
        <taxon>Sphingobacteriia</taxon>
        <taxon>Sphingobacteriales</taxon>
        <taxon>Sphingobacteriaceae</taxon>
        <taxon>Mucilaginibacter</taxon>
    </lineage>
</organism>
<evidence type="ECO:0000256" key="1">
    <source>
        <dbReference type="SAM" id="SignalP"/>
    </source>
</evidence>
<proteinExistence type="predicted"/>
<dbReference type="EMBL" id="JAVLVU010000001">
    <property type="protein sequence ID" value="MDT3404332.1"/>
    <property type="molecule type" value="Genomic_DNA"/>
</dbReference>
<feature type="domain" description="DUF6265" evidence="2">
    <location>
        <begin position="38"/>
        <end position="144"/>
    </location>
</feature>
<reference evidence="4" key="1">
    <citation type="submission" date="2023-07" db="EMBL/GenBank/DDBJ databases">
        <title>Functional and genomic diversity of the sorghum phyllosphere microbiome.</title>
        <authorList>
            <person name="Shade A."/>
        </authorList>
    </citation>
    <scope>NUCLEOTIDE SEQUENCE [LARGE SCALE GENOMIC DNA]</scope>
    <source>
        <strain evidence="4">SORGH_AS_0422</strain>
    </source>
</reference>
<feature type="chain" id="PRO_5045685828" description="DUF6265 domain-containing protein" evidence="1">
    <location>
        <begin position="25"/>
        <end position="163"/>
    </location>
</feature>
<comment type="caution">
    <text evidence="3">The sequence shown here is derived from an EMBL/GenBank/DDBJ whole genome shotgun (WGS) entry which is preliminary data.</text>
</comment>
<evidence type="ECO:0000259" key="2">
    <source>
        <dbReference type="Pfam" id="PF19780"/>
    </source>
</evidence>
<evidence type="ECO:0000313" key="3">
    <source>
        <dbReference type="EMBL" id="MDT3404332.1"/>
    </source>
</evidence>
<keyword evidence="1" id="KW-0732">Signal</keyword>
<dbReference type="Proteomes" id="UP001258315">
    <property type="component" value="Unassembled WGS sequence"/>
</dbReference>
<keyword evidence="4" id="KW-1185">Reference proteome</keyword>
<dbReference type="Pfam" id="PF19780">
    <property type="entry name" value="DUF6265"/>
    <property type="match status" value="1"/>
</dbReference>
<dbReference type="InterPro" id="IPR046232">
    <property type="entry name" value="DUF6265"/>
</dbReference>
<sequence length="163" mass="18160">MKATTRNLFLAAAIFAFVSQTVIAQMKPAKPTLANHAAWLLGTWQNKSPQGLLVEKWQKLNDSTYTGKSYFLAGKDTAFTESIVLEQRGGKLYYIPTVKNQNDGKPVKFTQAGKGLVFENPAHDFPQRITYTQIKPDSLVAEISGMSKGKFKSEKFPMGRVKK</sequence>
<name>A0ABU3GZC4_9SPHI</name>
<dbReference type="RefSeq" id="WP_311951661.1">
    <property type="nucleotide sequence ID" value="NZ_JAVLVU010000001.1"/>
</dbReference>
<accession>A0ABU3GZC4</accession>
<evidence type="ECO:0000313" key="4">
    <source>
        <dbReference type="Proteomes" id="UP001258315"/>
    </source>
</evidence>
<protein>
    <recommendedName>
        <fullName evidence="2">DUF6265 domain-containing protein</fullName>
    </recommendedName>
</protein>